<dbReference type="GO" id="GO:0006352">
    <property type="term" value="P:DNA-templated transcription initiation"/>
    <property type="evidence" value="ECO:0007669"/>
    <property type="project" value="InterPro"/>
</dbReference>
<evidence type="ECO:0000256" key="6">
    <source>
        <dbReference type="SAM" id="Phobius"/>
    </source>
</evidence>
<protein>
    <submittedName>
        <fullName evidence="9">RNA polymerase sigma factor, sigma-70 family</fullName>
    </submittedName>
</protein>
<dbReference type="InterPro" id="IPR039425">
    <property type="entry name" value="RNA_pol_sigma-70-like"/>
</dbReference>
<dbReference type="InterPro" id="IPR013249">
    <property type="entry name" value="RNA_pol_sigma70_r4_t2"/>
</dbReference>
<evidence type="ECO:0000256" key="5">
    <source>
        <dbReference type="ARBA" id="ARBA00023163"/>
    </source>
</evidence>
<dbReference type="Pfam" id="PF08281">
    <property type="entry name" value="Sigma70_r4_2"/>
    <property type="match status" value="1"/>
</dbReference>
<accession>A0A1H3Y8L3</accession>
<dbReference type="Gene3D" id="1.10.1740.10">
    <property type="match status" value="1"/>
</dbReference>
<sequence>MTTDEFKQQAEGLRLQLISVAQRYLGTTDEAEDIVQDTMVKLWLMREQLVSPISAFACMVTRNLCIDYLRRKHPTVDITQLSYEDDLSDDGEQIEQMLRIIDSLPSTQRTILQMHHLQGMKTKEIAIVLGSTEVAVRKTLSRARSMVRKRLIAIFAAASLLIGISMVTVHVLKVENSDECVAYVYGKKYTDQQTVMAEMKRTMGEMTEDNTQNEIEQQLNDLFSN</sequence>
<gene>
    <name evidence="9" type="ORF">SAMN05216462_0527</name>
</gene>
<dbReference type="InterPro" id="IPR007627">
    <property type="entry name" value="RNA_pol_sigma70_r2"/>
</dbReference>
<evidence type="ECO:0000259" key="8">
    <source>
        <dbReference type="Pfam" id="PF08281"/>
    </source>
</evidence>
<reference evidence="9 10" key="1">
    <citation type="submission" date="2016-10" db="EMBL/GenBank/DDBJ databases">
        <authorList>
            <person name="de Groot N.N."/>
        </authorList>
    </citation>
    <scope>NUCLEOTIDE SEQUENCE [LARGE SCALE GENOMIC DNA]</scope>
    <source>
        <strain evidence="9 10">D31d</strain>
    </source>
</reference>
<dbReference type="AlphaFoldDB" id="A0A1H3Y8L3"/>
<evidence type="ECO:0000256" key="3">
    <source>
        <dbReference type="ARBA" id="ARBA00023082"/>
    </source>
</evidence>
<dbReference type="GO" id="GO:0003677">
    <property type="term" value="F:DNA binding"/>
    <property type="evidence" value="ECO:0007669"/>
    <property type="project" value="UniProtKB-KW"/>
</dbReference>
<dbReference type="InterPro" id="IPR013325">
    <property type="entry name" value="RNA_pol_sigma_r2"/>
</dbReference>
<evidence type="ECO:0000313" key="10">
    <source>
        <dbReference type="Proteomes" id="UP000182257"/>
    </source>
</evidence>
<feature type="domain" description="RNA polymerase sigma-70 region 2" evidence="7">
    <location>
        <begin position="15"/>
        <end position="72"/>
    </location>
</feature>
<dbReference type="EMBL" id="FNRF01000001">
    <property type="protein sequence ID" value="SEA07198.1"/>
    <property type="molecule type" value="Genomic_DNA"/>
</dbReference>
<evidence type="ECO:0000256" key="4">
    <source>
        <dbReference type="ARBA" id="ARBA00023125"/>
    </source>
</evidence>
<evidence type="ECO:0000256" key="2">
    <source>
        <dbReference type="ARBA" id="ARBA00023015"/>
    </source>
</evidence>
<dbReference type="Proteomes" id="UP000182257">
    <property type="component" value="Unassembled WGS sequence"/>
</dbReference>
<dbReference type="SUPFAM" id="SSF88659">
    <property type="entry name" value="Sigma3 and sigma4 domains of RNA polymerase sigma factors"/>
    <property type="match status" value="1"/>
</dbReference>
<proteinExistence type="inferred from homology"/>
<keyword evidence="5" id="KW-0804">Transcription</keyword>
<name>A0A1H3Y8L3_XYLRU</name>
<dbReference type="GO" id="GO:0016987">
    <property type="term" value="F:sigma factor activity"/>
    <property type="evidence" value="ECO:0007669"/>
    <property type="project" value="UniProtKB-KW"/>
</dbReference>
<comment type="similarity">
    <text evidence="1">Belongs to the sigma-70 factor family. ECF subfamily.</text>
</comment>
<dbReference type="OrthoDB" id="795989at2"/>
<dbReference type="CDD" id="cd06171">
    <property type="entry name" value="Sigma70_r4"/>
    <property type="match status" value="1"/>
</dbReference>
<dbReference type="NCBIfam" id="TIGR02937">
    <property type="entry name" value="sigma70-ECF"/>
    <property type="match status" value="1"/>
</dbReference>
<evidence type="ECO:0000256" key="1">
    <source>
        <dbReference type="ARBA" id="ARBA00010641"/>
    </source>
</evidence>
<dbReference type="Gene3D" id="1.10.10.10">
    <property type="entry name" value="Winged helix-like DNA-binding domain superfamily/Winged helix DNA-binding domain"/>
    <property type="match status" value="1"/>
</dbReference>
<keyword evidence="6" id="KW-1133">Transmembrane helix</keyword>
<keyword evidence="4" id="KW-0238">DNA-binding</keyword>
<dbReference type="RefSeq" id="WP_074760114.1">
    <property type="nucleotide sequence ID" value="NZ_FNRF01000001.1"/>
</dbReference>
<feature type="transmembrane region" description="Helical" evidence="6">
    <location>
        <begin position="151"/>
        <end position="172"/>
    </location>
</feature>
<dbReference type="InterPro" id="IPR014284">
    <property type="entry name" value="RNA_pol_sigma-70_dom"/>
</dbReference>
<dbReference type="InterPro" id="IPR036388">
    <property type="entry name" value="WH-like_DNA-bd_sf"/>
</dbReference>
<keyword evidence="6" id="KW-0472">Membrane</keyword>
<evidence type="ECO:0000259" key="7">
    <source>
        <dbReference type="Pfam" id="PF04542"/>
    </source>
</evidence>
<keyword evidence="3" id="KW-0731">Sigma factor</keyword>
<dbReference type="PANTHER" id="PTHR43133">
    <property type="entry name" value="RNA POLYMERASE ECF-TYPE SIGMA FACTO"/>
    <property type="match status" value="1"/>
</dbReference>
<dbReference type="PANTHER" id="PTHR43133:SF8">
    <property type="entry name" value="RNA POLYMERASE SIGMA FACTOR HI_1459-RELATED"/>
    <property type="match status" value="1"/>
</dbReference>
<keyword evidence="6" id="KW-0812">Transmembrane</keyword>
<dbReference type="InterPro" id="IPR013324">
    <property type="entry name" value="RNA_pol_sigma_r3/r4-like"/>
</dbReference>
<dbReference type="SUPFAM" id="SSF88946">
    <property type="entry name" value="Sigma2 domain of RNA polymerase sigma factors"/>
    <property type="match status" value="1"/>
</dbReference>
<feature type="domain" description="RNA polymerase sigma factor 70 region 4 type 2" evidence="8">
    <location>
        <begin position="95"/>
        <end position="145"/>
    </location>
</feature>
<dbReference type="Pfam" id="PF04542">
    <property type="entry name" value="Sigma70_r2"/>
    <property type="match status" value="1"/>
</dbReference>
<organism evidence="9 10">
    <name type="scientific">Xylanibacter ruminicola</name>
    <name type="common">Prevotella ruminicola</name>
    <dbReference type="NCBI Taxonomy" id="839"/>
    <lineage>
        <taxon>Bacteria</taxon>
        <taxon>Pseudomonadati</taxon>
        <taxon>Bacteroidota</taxon>
        <taxon>Bacteroidia</taxon>
        <taxon>Bacteroidales</taxon>
        <taxon>Prevotellaceae</taxon>
        <taxon>Xylanibacter</taxon>
    </lineage>
</organism>
<evidence type="ECO:0000313" key="9">
    <source>
        <dbReference type="EMBL" id="SEA07198.1"/>
    </source>
</evidence>
<keyword evidence="2" id="KW-0805">Transcription regulation</keyword>